<keyword evidence="4" id="KW-1185">Reference proteome</keyword>
<dbReference type="GeneID" id="70244379"/>
<feature type="transmembrane region" description="Helical" evidence="2">
    <location>
        <begin position="51"/>
        <end position="76"/>
    </location>
</feature>
<keyword evidence="2" id="KW-1133">Transmembrane helix</keyword>
<sequence length="137" mass="15707">MQTSRDSGFDQDYATGSPLHDTENDTLLNSGTYPSQQYRYPIFSRAIPKKLVVLAFISQSLVNIILSIACVTLFLWGQYSYPGNKDRDDTIFYSYGATEKYMTLDHKFDYLWSETGNSSLIRIDDLDQQRTVESISM</sequence>
<name>A0AAD4KQ72_9EURO</name>
<dbReference type="EMBL" id="JAJTJA010000006">
    <property type="protein sequence ID" value="KAH8697867.1"/>
    <property type="molecule type" value="Genomic_DNA"/>
</dbReference>
<dbReference type="Proteomes" id="UP001201262">
    <property type="component" value="Unassembled WGS sequence"/>
</dbReference>
<evidence type="ECO:0000313" key="4">
    <source>
        <dbReference type="Proteomes" id="UP001201262"/>
    </source>
</evidence>
<proteinExistence type="predicted"/>
<evidence type="ECO:0000256" key="2">
    <source>
        <dbReference type="SAM" id="Phobius"/>
    </source>
</evidence>
<gene>
    <name evidence="3" type="ORF">BGW36DRAFT_359641</name>
</gene>
<keyword evidence="2" id="KW-0472">Membrane</keyword>
<feature type="region of interest" description="Disordered" evidence="1">
    <location>
        <begin position="1"/>
        <end position="26"/>
    </location>
</feature>
<keyword evidence="2" id="KW-0812">Transmembrane</keyword>
<accession>A0AAD4KQ72</accession>
<comment type="caution">
    <text evidence="3">The sequence shown here is derived from an EMBL/GenBank/DDBJ whole genome shotgun (WGS) entry which is preliminary data.</text>
</comment>
<evidence type="ECO:0000256" key="1">
    <source>
        <dbReference type="SAM" id="MobiDB-lite"/>
    </source>
</evidence>
<dbReference type="RefSeq" id="XP_046072568.1">
    <property type="nucleotide sequence ID" value="XM_046214092.1"/>
</dbReference>
<protein>
    <submittedName>
        <fullName evidence="3">Uncharacterized protein</fullName>
    </submittedName>
</protein>
<evidence type="ECO:0000313" key="3">
    <source>
        <dbReference type="EMBL" id="KAH8697867.1"/>
    </source>
</evidence>
<dbReference type="AlphaFoldDB" id="A0AAD4KQ72"/>
<reference evidence="3" key="1">
    <citation type="submission" date="2021-12" db="EMBL/GenBank/DDBJ databases">
        <title>Convergent genome expansion in fungi linked to evolution of root-endophyte symbiosis.</title>
        <authorList>
            <consortium name="DOE Joint Genome Institute"/>
            <person name="Ke Y.-H."/>
            <person name="Bonito G."/>
            <person name="Liao H.-L."/>
            <person name="Looney B."/>
            <person name="Rojas-Flechas A."/>
            <person name="Nash J."/>
            <person name="Hameed K."/>
            <person name="Schadt C."/>
            <person name="Martin F."/>
            <person name="Crous P.W."/>
            <person name="Miettinen O."/>
            <person name="Magnuson J.K."/>
            <person name="Labbe J."/>
            <person name="Jacobson D."/>
            <person name="Doktycz M.J."/>
            <person name="Veneault-Fourrey C."/>
            <person name="Kuo A."/>
            <person name="Mondo S."/>
            <person name="Calhoun S."/>
            <person name="Riley R."/>
            <person name="Ohm R."/>
            <person name="LaButti K."/>
            <person name="Andreopoulos B."/>
            <person name="Pangilinan J."/>
            <person name="Nolan M."/>
            <person name="Tritt A."/>
            <person name="Clum A."/>
            <person name="Lipzen A."/>
            <person name="Daum C."/>
            <person name="Barry K."/>
            <person name="Grigoriev I.V."/>
            <person name="Vilgalys R."/>
        </authorList>
    </citation>
    <scope>NUCLEOTIDE SEQUENCE</scope>
    <source>
        <strain evidence="3">PMI_201</strain>
    </source>
</reference>
<organism evidence="3 4">
    <name type="scientific">Talaromyces proteolyticus</name>
    <dbReference type="NCBI Taxonomy" id="1131652"/>
    <lineage>
        <taxon>Eukaryota</taxon>
        <taxon>Fungi</taxon>
        <taxon>Dikarya</taxon>
        <taxon>Ascomycota</taxon>
        <taxon>Pezizomycotina</taxon>
        <taxon>Eurotiomycetes</taxon>
        <taxon>Eurotiomycetidae</taxon>
        <taxon>Eurotiales</taxon>
        <taxon>Trichocomaceae</taxon>
        <taxon>Talaromyces</taxon>
        <taxon>Talaromyces sect. Bacilispori</taxon>
    </lineage>
</organism>